<protein>
    <submittedName>
        <fullName evidence="1">Uncharacterized protein</fullName>
    </submittedName>
</protein>
<evidence type="ECO:0000313" key="2">
    <source>
        <dbReference type="Proteomes" id="UP000000529"/>
    </source>
</evidence>
<reference evidence="1 2" key="1">
    <citation type="journal article" date="2004" name="Science">
        <title>Illuminating the evolutionary history of chlamydiae.</title>
        <authorList>
            <person name="Horn M."/>
            <person name="Collingro A."/>
            <person name="Schmitz-Esser S."/>
            <person name="Beier C.L."/>
            <person name="Purkhold U."/>
            <person name="Fartmann B."/>
            <person name="Brandt P."/>
            <person name="Nyakatura G.J."/>
            <person name="Droege M."/>
            <person name="Frishman D."/>
            <person name="Rattei T."/>
            <person name="Mewes H."/>
            <person name="Wagner M."/>
        </authorList>
    </citation>
    <scope>NUCLEOTIDE SEQUENCE [LARGE SCALE GENOMIC DNA]</scope>
    <source>
        <strain evidence="1 2">UWE25</strain>
    </source>
</reference>
<accession>Q6MB77</accession>
<sequence>MLKPLFLYLILFFPFSGWSHPNLDKIPSKDRQTLENFFDYLIHNSIIGYSLCGEKPVSIETFPTLSKISARYAVIIFTKHPGYSIVWNGIEIWQRYSHLFSSNNFVFRFIPAYSTIVLINKRATLKVIEDNLDLFQKHSNSNQNAAEFLKEVCCPKDRDYMIRYNITLLGILLGYGRNNSIAFSKRSYLQKLEGFQLYNANQSLNAFMNPGFFIINNGTNEEENEEIRQTLQIAKKNIEAAFKKGHYFESFITLFTR</sequence>
<proteinExistence type="predicted"/>
<dbReference type="RefSeq" id="WP_011175997.1">
    <property type="nucleotide sequence ID" value="NC_005861.2"/>
</dbReference>
<dbReference type="HOGENOM" id="CLU_1085225_0_0_0"/>
<name>Q6MB77_PARUW</name>
<dbReference type="AlphaFoldDB" id="Q6MB77"/>
<evidence type="ECO:0000313" key="1">
    <source>
        <dbReference type="EMBL" id="CAF24172.1"/>
    </source>
</evidence>
<dbReference type="Proteomes" id="UP000000529">
    <property type="component" value="Chromosome"/>
</dbReference>
<organism evidence="1 2">
    <name type="scientific">Protochlamydia amoebophila (strain UWE25)</name>
    <dbReference type="NCBI Taxonomy" id="264201"/>
    <lineage>
        <taxon>Bacteria</taxon>
        <taxon>Pseudomonadati</taxon>
        <taxon>Chlamydiota</taxon>
        <taxon>Chlamydiia</taxon>
        <taxon>Parachlamydiales</taxon>
        <taxon>Parachlamydiaceae</taxon>
        <taxon>Candidatus Protochlamydia</taxon>
    </lineage>
</organism>
<keyword evidence="2" id="KW-1185">Reference proteome</keyword>
<gene>
    <name evidence="1" type="ORF">PC_RS06960</name>
</gene>
<dbReference type="OrthoDB" id="22031at2"/>
<dbReference type="EMBL" id="BX908798">
    <property type="protein sequence ID" value="CAF24172.1"/>
    <property type="molecule type" value="Genomic_DNA"/>
</dbReference>
<dbReference type="KEGG" id="pcu:PC_RS06960"/>